<proteinExistence type="predicted"/>
<feature type="non-terminal residue" evidence="2">
    <location>
        <position position="1"/>
    </location>
</feature>
<evidence type="ECO:0000259" key="1">
    <source>
        <dbReference type="Pfam" id="PF14681"/>
    </source>
</evidence>
<keyword evidence="3" id="KW-1185">Reference proteome</keyword>
<dbReference type="AlphaFoldDB" id="A0A2P4YKZ1"/>
<keyword evidence="2" id="KW-0808">Transferase</keyword>
<dbReference type="OrthoDB" id="106623at2759"/>
<protein>
    <submittedName>
        <fullName evidence="2">Uracil phosphoribosyltransferase</fullName>
    </submittedName>
</protein>
<dbReference type="SUPFAM" id="SSF53271">
    <property type="entry name" value="PRTase-like"/>
    <property type="match status" value="1"/>
</dbReference>
<dbReference type="InterPro" id="IPR000836">
    <property type="entry name" value="PRTase_dom"/>
</dbReference>
<sequence>LLKQEGVEEEKITVVTLVTCPEAADGFCKAFGDARLVTASFDSRLSNEGHIVPGIGAFEDRYLGAPSSVVEVVDPAEDTGDDENTLKTKITSKLSSWFKKD</sequence>
<keyword evidence="2" id="KW-0328">Glycosyltransferase</keyword>
<dbReference type="GO" id="GO:0016757">
    <property type="term" value="F:glycosyltransferase activity"/>
    <property type="evidence" value="ECO:0007669"/>
    <property type="project" value="UniProtKB-KW"/>
</dbReference>
<accession>A0A2P4YKZ1</accession>
<gene>
    <name evidence="2" type="ORF">PHPALM_3990</name>
</gene>
<reference evidence="2 3" key="1">
    <citation type="journal article" date="2017" name="Genome Biol. Evol.">
        <title>Phytophthora megakarya and P. palmivora, closely related causal agents of cacao black pod rot, underwent increases in genome sizes and gene numbers by different mechanisms.</title>
        <authorList>
            <person name="Ali S.S."/>
            <person name="Shao J."/>
            <person name="Lary D.J."/>
            <person name="Kronmiller B."/>
            <person name="Shen D."/>
            <person name="Strem M.D."/>
            <person name="Amoako-Attah I."/>
            <person name="Akrofi A.Y."/>
            <person name="Begoude B.A."/>
            <person name="Ten Hoopen G.M."/>
            <person name="Coulibaly K."/>
            <person name="Kebe B.I."/>
            <person name="Melnick R.L."/>
            <person name="Guiltinan M.J."/>
            <person name="Tyler B.M."/>
            <person name="Meinhardt L.W."/>
            <person name="Bailey B.A."/>
        </authorList>
    </citation>
    <scope>NUCLEOTIDE SEQUENCE [LARGE SCALE GENOMIC DNA]</scope>
    <source>
        <strain evidence="3">sbr112.9</strain>
    </source>
</reference>
<dbReference type="InterPro" id="IPR029057">
    <property type="entry name" value="PRTase-like"/>
</dbReference>
<feature type="domain" description="Phosphoribosyltransferase" evidence="1">
    <location>
        <begin position="2"/>
        <end position="64"/>
    </location>
</feature>
<dbReference type="EMBL" id="NCKW01001995">
    <property type="protein sequence ID" value="POM78475.1"/>
    <property type="molecule type" value="Genomic_DNA"/>
</dbReference>
<dbReference type="Pfam" id="PF14681">
    <property type="entry name" value="UPRTase"/>
    <property type="match status" value="1"/>
</dbReference>
<organism evidence="2 3">
    <name type="scientific">Phytophthora palmivora</name>
    <dbReference type="NCBI Taxonomy" id="4796"/>
    <lineage>
        <taxon>Eukaryota</taxon>
        <taxon>Sar</taxon>
        <taxon>Stramenopiles</taxon>
        <taxon>Oomycota</taxon>
        <taxon>Peronosporomycetes</taxon>
        <taxon>Peronosporales</taxon>
        <taxon>Peronosporaceae</taxon>
        <taxon>Phytophthora</taxon>
    </lineage>
</organism>
<comment type="caution">
    <text evidence="2">The sequence shown here is derived from an EMBL/GenBank/DDBJ whole genome shotgun (WGS) entry which is preliminary data.</text>
</comment>
<name>A0A2P4YKZ1_9STRA</name>
<evidence type="ECO:0000313" key="2">
    <source>
        <dbReference type="EMBL" id="POM78475.1"/>
    </source>
</evidence>
<evidence type="ECO:0000313" key="3">
    <source>
        <dbReference type="Proteomes" id="UP000237271"/>
    </source>
</evidence>
<dbReference type="Proteomes" id="UP000237271">
    <property type="component" value="Unassembled WGS sequence"/>
</dbReference>
<dbReference type="Gene3D" id="3.40.50.2020">
    <property type="match status" value="1"/>
</dbReference>